<feature type="transmembrane region" description="Helical" evidence="1">
    <location>
        <begin position="331"/>
        <end position="352"/>
    </location>
</feature>
<name>A0ABQ1I208_9ALTE</name>
<feature type="transmembrane region" description="Helical" evidence="1">
    <location>
        <begin position="387"/>
        <end position="406"/>
    </location>
</feature>
<accession>A0ABQ1I208</accession>
<dbReference type="RefSeq" id="WP_188407375.1">
    <property type="nucleotide sequence ID" value="NZ_BMDY01000008.1"/>
</dbReference>
<feature type="transmembrane region" description="Helical" evidence="1">
    <location>
        <begin position="358"/>
        <end position="375"/>
    </location>
</feature>
<protein>
    <recommendedName>
        <fullName evidence="4">3-deoxy-D-manno-octulosonic acid transferase</fullName>
    </recommendedName>
</protein>
<feature type="transmembrane region" description="Helical" evidence="1">
    <location>
        <begin position="167"/>
        <end position="195"/>
    </location>
</feature>
<keyword evidence="1" id="KW-0812">Transmembrane</keyword>
<keyword evidence="1" id="KW-1133">Transmembrane helix</keyword>
<feature type="transmembrane region" description="Helical" evidence="1">
    <location>
        <begin position="289"/>
        <end position="310"/>
    </location>
</feature>
<feature type="transmembrane region" description="Helical" evidence="1">
    <location>
        <begin position="137"/>
        <end position="155"/>
    </location>
</feature>
<sequence>MSLHHNIEKHFTKLFWLILVCSGLLSLNYAANQILTGDQTQMLLKGYLGVYQGNWLSYGNAASVVGNVPGSLSTYIVGLPLLLWDSPWAPMLLLIALRLVSFLLFDSVLKQCFSPTVRLCFAILYLLNPWFLYDSLIYNPAYLCLFAAMHCWSAFKLSQQRSWFYSFINVLAIGLAMQLHYSWPILAVISLYLFYRKQVQVNWWGVTLGVIVIAASLVPYIIELQANPAIQGQQSDRYIGWGGIHVYPVLKSTLYWLRYSSMLFSNRIITDAEFLWLSNTDWLNTAVSYLWQALLYLLGGLSLIVTWGINRRVWRKIKPHWRSNQALHLKPADWLLHYAFAALLGIVVSAILSPIIFSYWHLIITFGFALFPVLYQAERWQKQKPARLANIMLWVGGYFLMVNLVASHDSNKYSYQQSYQQQVAEYLDQQQLRPSQHKAD</sequence>
<keyword evidence="1" id="KW-0472">Membrane</keyword>
<evidence type="ECO:0008006" key="4">
    <source>
        <dbReference type="Google" id="ProtNLM"/>
    </source>
</evidence>
<feature type="transmembrane region" description="Helical" evidence="1">
    <location>
        <begin position="88"/>
        <end position="105"/>
    </location>
</feature>
<comment type="caution">
    <text evidence="2">The sequence shown here is derived from an EMBL/GenBank/DDBJ whole genome shotgun (WGS) entry which is preliminary data.</text>
</comment>
<dbReference type="Proteomes" id="UP000651977">
    <property type="component" value="Unassembled WGS sequence"/>
</dbReference>
<dbReference type="EMBL" id="BMDY01000008">
    <property type="protein sequence ID" value="GGB03766.1"/>
    <property type="molecule type" value="Genomic_DNA"/>
</dbReference>
<evidence type="ECO:0000313" key="3">
    <source>
        <dbReference type="Proteomes" id="UP000651977"/>
    </source>
</evidence>
<proteinExistence type="predicted"/>
<organism evidence="2 3">
    <name type="scientific">Agarivorans gilvus</name>
    <dbReference type="NCBI Taxonomy" id="680279"/>
    <lineage>
        <taxon>Bacteria</taxon>
        <taxon>Pseudomonadati</taxon>
        <taxon>Pseudomonadota</taxon>
        <taxon>Gammaproteobacteria</taxon>
        <taxon>Alteromonadales</taxon>
        <taxon>Alteromonadaceae</taxon>
        <taxon>Agarivorans</taxon>
    </lineage>
</organism>
<keyword evidence="3" id="KW-1185">Reference proteome</keyword>
<gene>
    <name evidence="2" type="ORF">GCM10007414_16400</name>
</gene>
<feature type="transmembrane region" description="Helical" evidence="1">
    <location>
        <begin position="201"/>
        <end position="222"/>
    </location>
</feature>
<reference evidence="3" key="1">
    <citation type="journal article" date="2019" name="Int. J. Syst. Evol. Microbiol.">
        <title>The Global Catalogue of Microorganisms (GCM) 10K type strain sequencing project: providing services to taxonomists for standard genome sequencing and annotation.</title>
        <authorList>
            <consortium name="The Broad Institute Genomics Platform"/>
            <consortium name="The Broad Institute Genome Sequencing Center for Infectious Disease"/>
            <person name="Wu L."/>
            <person name="Ma J."/>
        </authorList>
    </citation>
    <scope>NUCLEOTIDE SEQUENCE [LARGE SCALE GENOMIC DNA]</scope>
    <source>
        <strain evidence="3">CGMCC 1.10131</strain>
    </source>
</reference>
<evidence type="ECO:0000256" key="1">
    <source>
        <dbReference type="SAM" id="Phobius"/>
    </source>
</evidence>
<evidence type="ECO:0000313" key="2">
    <source>
        <dbReference type="EMBL" id="GGB03766.1"/>
    </source>
</evidence>